<sequence length="658" mass="77482">MNTSGVNRIDLLDKRFEEMWIKIFTYLQADDRLNIRLTCSHFNNLCDNIDIQKTEAMVFHGDFNTGSALQILLHSGREIRNMKFTRVNIEEEALFFPFFDKYGGNIHSLSFDDCKFGPGLFGGILNRCKTLHNLVLELKRSHKPVPGRKIHQPLNDVTVLHENSVTFDKVENLTFKMYVYEELVRSKIISNHLFLQFFALFPKVRQVDLQFDVMGLFNKLSTNPSHIMSNDQFTLSCIYDRIVAVRHQLEKLRLQFNFHNYSRTIRPLFHRLHRRHFQFGSPSCPTLQSMEKITQIEMSNLKELSLNWIDSSHSFTTNPFQVFRNVTHFDYDFDNPSIPPSTAMHLLLSTITGLRSLTFSAHNFHMSAQCFEALVRSQLTSLKIIEPQERYALTIDFEPSNLDATLQPNYVLKHLCINEKYTQPSTLLFSAYFRSLEYIIFPEVCEQALHTVVKYQSNLRRLRLYNGDRSHGQLEHCIYRDYSVYKQYLENDDLSQHRILPNLTHLDIKEDKIGLSKFLLSEFVFPRLQSLVLKIGDIEEDDLEQFWQIQLKIPHLTYIELHLGHAIHSFQQVLDLVRSLSKLRHIYMKDTTPQFHPSEYRQLFAQSPSLRSVHHNYFRCFYDVTTNVVIELGPEWFVYETDPWSWEGKIPIICKMVK</sequence>
<dbReference type="InterPro" id="IPR036047">
    <property type="entry name" value="F-box-like_dom_sf"/>
</dbReference>
<keyword evidence="3" id="KW-1185">Reference proteome</keyword>
<dbReference type="Pfam" id="PF00646">
    <property type="entry name" value="F-box"/>
    <property type="match status" value="1"/>
</dbReference>
<feature type="domain" description="F-box" evidence="1">
    <location>
        <begin position="16"/>
        <end position="55"/>
    </location>
</feature>
<reference evidence="2 3" key="1">
    <citation type="submission" date="2024-03" db="EMBL/GenBank/DDBJ databases">
        <title>Adaptation during the transition from Ophiocordyceps entomopathogen to insect associate is accompanied by gene loss and intensified selection.</title>
        <authorList>
            <person name="Ward C.M."/>
            <person name="Onetto C.A."/>
            <person name="Borneman A.R."/>
        </authorList>
    </citation>
    <scope>NUCLEOTIDE SEQUENCE [LARGE SCALE GENOMIC DNA]</scope>
    <source>
        <strain evidence="2">AWRI1</strain>
        <tissue evidence="2">Single Adult Female</tissue>
    </source>
</reference>
<dbReference type="SMART" id="SM00256">
    <property type="entry name" value="FBOX"/>
    <property type="match status" value="1"/>
</dbReference>
<dbReference type="InterPro" id="IPR001810">
    <property type="entry name" value="F-box_dom"/>
</dbReference>
<organism evidence="2 3">
    <name type="scientific">Parthenolecanium corni</name>
    <dbReference type="NCBI Taxonomy" id="536013"/>
    <lineage>
        <taxon>Eukaryota</taxon>
        <taxon>Metazoa</taxon>
        <taxon>Ecdysozoa</taxon>
        <taxon>Arthropoda</taxon>
        <taxon>Hexapoda</taxon>
        <taxon>Insecta</taxon>
        <taxon>Pterygota</taxon>
        <taxon>Neoptera</taxon>
        <taxon>Paraneoptera</taxon>
        <taxon>Hemiptera</taxon>
        <taxon>Sternorrhyncha</taxon>
        <taxon>Coccoidea</taxon>
        <taxon>Coccidae</taxon>
        <taxon>Parthenolecanium</taxon>
    </lineage>
</organism>
<dbReference type="AlphaFoldDB" id="A0AAN9TTF5"/>
<dbReference type="SUPFAM" id="SSF52047">
    <property type="entry name" value="RNI-like"/>
    <property type="match status" value="1"/>
</dbReference>
<dbReference type="CDD" id="cd09917">
    <property type="entry name" value="F-box_SF"/>
    <property type="match status" value="1"/>
</dbReference>
<proteinExistence type="predicted"/>
<dbReference type="InterPro" id="IPR032675">
    <property type="entry name" value="LRR_dom_sf"/>
</dbReference>
<evidence type="ECO:0000313" key="3">
    <source>
        <dbReference type="Proteomes" id="UP001367676"/>
    </source>
</evidence>
<dbReference type="Proteomes" id="UP001367676">
    <property type="component" value="Unassembled WGS sequence"/>
</dbReference>
<dbReference type="SUPFAM" id="SSF81383">
    <property type="entry name" value="F-box domain"/>
    <property type="match status" value="1"/>
</dbReference>
<dbReference type="EMBL" id="JBBCAQ010000003">
    <property type="protein sequence ID" value="KAK7604740.1"/>
    <property type="molecule type" value="Genomic_DNA"/>
</dbReference>
<comment type="caution">
    <text evidence="2">The sequence shown here is derived from an EMBL/GenBank/DDBJ whole genome shotgun (WGS) entry which is preliminary data.</text>
</comment>
<name>A0AAN9TTF5_9HEMI</name>
<protein>
    <recommendedName>
        <fullName evidence="1">F-box domain-containing protein</fullName>
    </recommendedName>
</protein>
<gene>
    <name evidence="2" type="ORF">V9T40_005926</name>
</gene>
<accession>A0AAN9TTF5</accession>
<evidence type="ECO:0000313" key="2">
    <source>
        <dbReference type="EMBL" id="KAK7604740.1"/>
    </source>
</evidence>
<evidence type="ECO:0000259" key="1">
    <source>
        <dbReference type="SMART" id="SM00256"/>
    </source>
</evidence>
<dbReference type="Gene3D" id="3.80.10.10">
    <property type="entry name" value="Ribonuclease Inhibitor"/>
    <property type="match status" value="3"/>
</dbReference>